<feature type="active site" evidence="6">
    <location>
        <position position="150"/>
    </location>
</feature>
<comment type="catalytic activity">
    <reaction evidence="1">
        <text>L-glutamyl-[protein] + S-adenosyl-L-methionine = [protein]-L-glutamate 5-O-methyl ester + S-adenosyl-L-homocysteine</text>
        <dbReference type="Rhea" id="RHEA:24452"/>
        <dbReference type="Rhea" id="RHEA-COMP:10208"/>
        <dbReference type="Rhea" id="RHEA-COMP:10311"/>
        <dbReference type="ChEBI" id="CHEBI:29973"/>
        <dbReference type="ChEBI" id="CHEBI:57856"/>
        <dbReference type="ChEBI" id="CHEBI:59789"/>
        <dbReference type="ChEBI" id="CHEBI:82795"/>
        <dbReference type="EC" id="2.1.1.80"/>
    </reaction>
</comment>
<name>A0ABW9VVW0_9BURK</name>
<dbReference type="CDD" id="cd16434">
    <property type="entry name" value="CheB-CheR_fusion"/>
    <property type="match status" value="1"/>
</dbReference>
<evidence type="ECO:0000313" key="10">
    <source>
        <dbReference type="EMBL" id="MYN25724.1"/>
    </source>
</evidence>
<evidence type="ECO:0000259" key="9">
    <source>
        <dbReference type="PROSITE" id="PS50123"/>
    </source>
</evidence>
<dbReference type="InterPro" id="IPR022641">
    <property type="entry name" value="CheR_N"/>
</dbReference>
<keyword evidence="11" id="KW-1185">Reference proteome</keyword>
<feature type="region of interest" description="Disordered" evidence="7">
    <location>
        <begin position="1"/>
        <end position="20"/>
    </location>
</feature>
<dbReference type="PANTHER" id="PTHR24422">
    <property type="entry name" value="CHEMOTAXIS PROTEIN METHYLTRANSFERASE"/>
    <property type="match status" value="1"/>
</dbReference>
<dbReference type="PRINTS" id="PR00996">
    <property type="entry name" value="CHERMTFRASE"/>
</dbReference>
<evidence type="ECO:0000313" key="11">
    <source>
        <dbReference type="Proteomes" id="UP000642144"/>
    </source>
</evidence>
<dbReference type="Proteomes" id="UP000642144">
    <property type="component" value="Unassembled WGS sequence"/>
</dbReference>
<keyword evidence="6" id="KW-0145">Chemotaxis</keyword>
<gene>
    <name evidence="10" type="ORF">GTP69_04845</name>
</gene>
<keyword evidence="4" id="KW-0808">Transferase</keyword>
<feature type="region of interest" description="Disordered" evidence="7">
    <location>
        <begin position="677"/>
        <end position="700"/>
    </location>
</feature>
<accession>A0ABW9VVW0</accession>
<evidence type="ECO:0000256" key="4">
    <source>
        <dbReference type="ARBA" id="ARBA00022679"/>
    </source>
</evidence>
<dbReference type="Pfam" id="PF03705">
    <property type="entry name" value="CheR_N"/>
    <property type="match status" value="1"/>
</dbReference>
<dbReference type="RefSeq" id="WP_161053802.1">
    <property type="nucleotide sequence ID" value="NZ_WWCT01000002.1"/>
</dbReference>
<keyword evidence="3" id="KW-0489">Methyltransferase</keyword>
<dbReference type="InterPro" id="IPR022642">
    <property type="entry name" value="CheR_C"/>
</dbReference>
<dbReference type="InterPro" id="IPR000673">
    <property type="entry name" value="Sig_transdc_resp-reg_Me-estase"/>
</dbReference>
<dbReference type="InterPro" id="IPR035909">
    <property type="entry name" value="CheB_C"/>
</dbReference>
<evidence type="ECO:0000256" key="1">
    <source>
        <dbReference type="ARBA" id="ARBA00001541"/>
    </source>
</evidence>
<dbReference type="Gene3D" id="1.10.155.10">
    <property type="entry name" value="Chemotaxis receptor methyltransferase CheR, N-terminal domain"/>
    <property type="match status" value="1"/>
</dbReference>
<evidence type="ECO:0000256" key="3">
    <source>
        <dbReference type="ARBA" id="ARBA00022603"/>
    </source>
</evidence>
<dbReference type="Gene3D" id="3.30.450.20">
    <property type="entry name" value="PAS domain"/>
    <property type="match status" value="1"/>
</dbReference>
<evidence type="ECO:0000256" key="5">
    <source>
        <dbReference type="ARBA" id="ARBA00022691"/>
    </source>
</evidence>
<comment type="caution">
    <text evidence="10">The sequence shown here is derived from an EMBL/GenBank/DDBJ whole genome shotgun (WGS) entry which is preliminary data.</text>
</comment>
<dbReference type="Pfam" id="PF01739">
    <property type="entry name" value="CheR"/>
    <property type="match status" value="1"/>
</dbReference>
<dbReference type="SUPFAM" id="SSF47757">
    <property type="entry name" value="Chemotaxis receptor methyltransferase CheR, N-terminal domain"/>
    <property type="match status" value="1"/>
</dbReference>
<dbReference type="Pfam" id="PF01339">
    <property type="entry name" value="CheB_methylest"/>
    <property type="match status" value="1"/>
</dbReference>
<evidence type="ECO:0000256" key="6">
    <source>
        <dbReference type="PROSITE-ProRule" id="PRU00050"/>
    </source>
</evidence>
<dbReference type="InterPro" id="IPR050903">
    <property type="entry name" value="Bact_Chemotaxis_MeTrfase"/>
</dbReference>
<dbReference type="Gene3D" id="3.40.50.150">
    <property type="entry name" value="Vaccinia Virus protein VP39"/>
    <property type="match status" value="1"/>
</dbReference>
<sequence>MITPTPAPDEPAASATASPDAGVPVVGIGASAGGLDPICEFLASVPAASGMAYVVAQHVDPQHQDILTQLLQRVTPMPVSDVQDGMALLPDRVYVMPARGQLSLDGGRIALQPHAVRHQDHLSIDRLFMALARHSAGQTVGVILSGMGADGTLGLKAIRDSGGLTMAQLPPSARFESMPVSAISAGVVDVVAPPGELARRALDWWRRDSGLGLNVDALLQRDALQQMYQLLLSQTGANFSDYKLSTVMRRIERRMKVRQCRELPAYIDFLRDNPAEVELLFKELLIGVTNFFRGPKVWDYLIETALPQLLASHPHGAAFKAWVPACSTGEEAYTLAISFHEVLEQLRPAAQYTLQIFATDLDDDAVTRARQGLFSAAIRDDVGEQRLQRYFVATANGAYRIRKDIRNTIIFARQNIISDPPFTKLDLLCCRNLLIYFTAKLQRDLIPLFHYALKQDGLLLLGSAETPGEFAELFAPMNGAARVYRRLDASINHVASYFPTRVSNVSAPSVIASDLPSMNGNLQTQVEQQLLKKHTPAAVLLNVHGDILYIHGRTGAYLEPAAGKANWNIHAMAREGLRHELAGLLKRAMQGEETPTVRGLIQRDAAGHPATAVDMTAEAMEEAGPLAGAVLVTFASVAVPAERRRPRSRNPQLLELEQQLAQARLEIQAVRNEMQASREELKSANEELQSTNEELQSTNEELTTSKEEMQSLNEELYTVNAELQSKVDDLSTVNGDMKNLLNSTDVATIFLDSELRIRRFTDRATQIYKLIPGDVQRPLGDIVNDLAYPELEEDAREVLRTLVYSERQIPTRSGGWYTVRIMPYRTVDNVIDGVVVTFINISEAKQLEARLRLIQGTPE</sequence>
<dbReference type="PROSITE" id="PS50122">
    <property type="entry name" value="CHEB"/>
    <property type="match status" value="1"/>
</dbReference>
<dbReference type="EMBL" id="WWCT01000002">
    <property type="protein sequence ID" value="MYN25724.1"/>
    <property type="molecule type" value="Genomic_DNA"/>
</dbReference>
<feature type="domain" description="CheB-type methylesterase" evidence="8">
    <location>
        <begin position="19"/>
        <end position="208"/>
    </location>
</feature>
<dbReference type="InterPro" id="IPR029063">
    <property type="entry name" value="SAM-dependent_MTases_sf"/>
</dbReference>
<keyword evidence="5" id="KW-0949">S-adenosyl-L-methionine</keyword>
<dbReference type="SMART" id="SM00138">
    <property type="entry name" value="MeTrc"/>
    <property type="match status" value="1"/>
</dbReference>
<evidence type="ECO:0000256" key="2">
    <source>
        <dbReference type="ARBA" id="ARBA00012534"/>
    </source>
</evidence>
<evidence type="ECO:0000259" key="8">
    <source>
        <dbReference type="PROSITE" id="PS50122"/>
    </source>
</evidence>
<dbReference type="PROSITE" id="PS50123">
    <property type="entry name" value="CHER"/>
    <property type="match status" value="1"/>
</dbReference>
<dbReference type="PANTHER" id="PTHR24422:SF27">
    <property type="entry name" value="PROTEIN-GLUTAMATE O-METHYLTRANSFERASE"/>
    <property type="match status" value="1"/>
</dbReference>
<protein>
    <recommendedName>
        <fullName evidence="2">protein-glutamate O-methyltransferase</fullName>
        <ecNumber evidence="2">2.1.1.80</ecNumber>
    </recommendedName>
</protein>
<dbReference type="Gene3D" id="3.40.50.180">
    <property type="entry name" value="Methylesterase CheB, C-terminal domain"/>
    <property type="match status" value="1"/>
</dbReference>
<reference evidence="10 11" key="1">
    <citation type="submission" date="2019-12" db="EMBL/GenBank/DDBJ databases">
        <title>Novel species isolated from a subtropical stream in China.</title>
        <authorList>
            <person name="Lu H."/>
        </authorList>
    </citation>
    <scope>NUCLEOTIDE SEQUENCE [LARGE SCALE GENOMIC DNA]</scope>
    <source>
        <strain evidence="10 11">CY42W</strain>
    </source>
</reference>
<dbReference type="SUPFAM" id="SSF55785">
    <property type="entry name" value="PYP-like sensor domain (PAS domain)"/>
    <property type="match status" value="1"/>
</dbReference>
<dbReference type="InterPro" id="IPR000780">
    <property type="entry name" value="CheR_MeTrfase"/>
</dbReference>
<evidence type="ECO:0000256" key="7">
    <source>
        <dbReference type="SAM" id="MobiDB-lite"/>
    </source>
</evidence>
<organism evidence="10 11">
    <name type="scientific">Duganella levis</name>
    <dbReference type="NCBI Taxonomy" id="2692169"/>
    <lineage>
        <taxon>Bacteria</taxon>
        <taxon>Pseudomonadati</taxon>
        <taxon>Pseudomonadota</taxon>
        <taxon>Betaproteobacteria</taxon>
        <taxon>Burkholderiales</taxon>
        <taxon>Oxalobacteraceae</taxon>
        <taxon>Telluria group</taxon>
        <taxon>Duganella</taxon>
    </lineage>
</organism>
<dbReference type="SUPFAM" id="SSF52738">
    <property type="entry name" value="Methylesterase CheB, C-terminal domain"/>
    <property type="match status" value="1"/>
</dbReference>
<dbReference type="InterPro" id="IPR035965">
    <property type="entry name" value="PAS-like_dom_sf"/>
</dbReference>
<keyword evidence="6" id="KW-0378">Hydrolase</keyword>
<feature type="domain" description="CheR-type methyltransferase" evidence="9">
    <location>
        <begin position="219"/>
        <end position="466"/>
    </location>
</feature>
<dbReference type="SUPFAM" id="SSF53335">
    <property type="entry name" value="S-adenosyl-L-methionine-dependent methyltransferases"/>
    <property type="match status" value="1"/>
</dbReference>
<dbReference type="Pfam" id="PF13596">
    <property type="entry name" value="PAS_10"/>
    <property type="match status" value="1"/>
</dbReference>
<dbReference type="InterPro" id="IPR036804">
    <property type="entry name" value="CheR_N_sf"/>
</dbReference>
<feature type="compositionally biased region" description="Polar residues" evidence="7">
    <location>
        <begin position="686"/>
        <end position="700"/>
    </location>
</feature>
<feature type="active site" evidence="6">
    <location>
        <position position="31"/>
    </location>
</feature>
<dbReference type="EC" id="2.1.1.80" evidence="2"/>
<proteinExistence type="predicted"/>
<feature type="active site" evidence="6">
    <location>
        <position position="58"/>
    </location>
</feature>